<dbReference type="RefSeq" id="WP_326569591.1">
    <property type="nucleotide sequence ID" value="NZ_CP142149.1"/>
</dbReference>
<gene>
    <name evidence="3" type="ORF">VSH64_00610</name>
</gene>
<feature type="region of interest" description="Disordered" evidence="1">
    <location>
        <begin position="1"/>
        <end position="31"/>
    </location>
</feature>
<dbReference type="EMBL" id="CP142149">
    <property type="protein sequence ID" value="WSE30647.1"/>
    <property type="molecule type" value="Genomic_DNA"/>
</dbReference>
<evidence type="ECO:0000256" key="2">
    <source>
        <dbReference type="SAM" id="Phobius"/>
    </source>
</evidence>
<keyword evidence="4" id="KW-1185">Reference proteome</keyword>
<sequence>MDLGTAGDRPDSQDDEPLLARTGRPTRPDPVTLDRAVRSRIRRAVLAAVAWTLLLVATIAGVVLLFRSSERLLVEGVRTTARVDMVVDNSEVRGARSYFVVAYGERRAAIFDVDSTSHHVGETLTVYYDPDDPLHVRTADNANGDDLWFGGSVIVALVELVPLAWAVVFPVRLARRRRLAARSGWRRVKITPFGSRAFIVRHADGERLVVRIVTVLRRRYRFLAQAPRRGWVGGRGKHLVLVVPRGTDRCAIPVHAFDHIGENSRGTTK</sequence>
<protein>
    <submittedName>
        <fullName evidence="3">DUF3592 domain-containing protein</fullName>
    </submittedName>
</protein>
<keyword evidence="2" id="KW-0812">Transmembrane</keyword>
<organism evidence="3 4">
    <name type="scientific">Amycolatopsis rhabdoformis</name>
    <dbReference type="NCBI Taxonomy" id="1448059"/>
    <lineage>
        <taxon>Bacteria</taxon>
        <taxon>Bacillati</taxon>
        <taxon>Actinomycetota</taxon>
        <taxon>Actinomycetes</taxon>
        <taxon>Pseudonocardiales</taxon>
        <taxon>Pseudonocardiaceae</taxon>
        <taxon>Amycolatopsis</taxon>
    </lineage>
</organism>
<evidence type="ECO:0000313" key="4">
    <source>
        <dbReference type="Proteomes" id="UP001330812"/>
    </source>
</evidence>
<reference evidence="3 4" key="1">
    <citation type="journal article" date="2015" name="Int. J. Syst. Evol. Microbiol.">
        <title>Amycolatopsis rhabdoformis sp. nov., an actinomycete isolated from a tropical forest soil.</title>
        <authorList>
            <person name="Souza W.R."/>
            <person name="Silva R.E."/>
            <person name="Goodfellow M."/>
            <person name="Busarakam K."/>
            <person name="Figueiro F.S."/>
            <person name="Ferreira D."/>
            <person name="Rodrigues-Filho E."/>
            <person name="Moraes L.A.B."/>
            <person name="Zucchi T.D."/>
        </authorList>
    </citation>
    <scope>NUCLEOTIDE SEQUENCE [LARGE SCALE GENOMIC DNA]</scope>
    <source>
        <strain evidence="3 4">NCIMB 14900</strain>
    </source>
</reference>
<keyword evidence="2" id="KW-0472">Membrane</keyword>
<feature type="transmembrane region" description="Helical" evidence="2">
    <location>
        <begin position="44"/>
        <end position="66"/>
    </location>
</feature>
<name>A0ABZ1I9Q8_9PSEU</name>
<accession>A0ABZ1I9Q8</accession>
<evidence type="ECO:0000313" key="3">
    <source>
        <dbReference type="EMBL" id="WSE30647.1"/>
    </source>
</evidence>
<proteinExistence type="predicted"/>
<feature type="transmembrane region" description="Helical" evidence="2">
    <location>
        <begin position="147"/>
        <end position="169"/>
    </location>
</feature>
<keyword evidence="2" id="KW-1133">Transmembrane helix</keyword>
<dbReference type="Proteomes" id="UP001330812">
    <property type="component" value="Chromosome"/>
</dbReference>
<evidence type="ECO:0000256" key="1">
    <source>
        <dbReference type="SAM" id="MobiDB-lite"/>
    </source>
</evidence>